<dbReference type="Pfam" id="PF07508">
    <property type="entry name" value="Recombinase"/>
    <property type="match status" value="1"/>
</dbReference>
<organism evidence="9 10">
    <name type="scientific">Peptostreptococcus anaerobius</name>
    <dbReference type="NCBI Taxonomy" id="1261"/>
    <lineage>
        <taxon>Bacteria</taxon>
        <taxon>Bacillati</taxon>
        <taxon>Bacillota</taxon>
        <taxon>Clostridia</taxon>
        <taxon>Peptostreptococcales</taxon>
        <taxon>Peptostreptococcaceae</taxon>
        <taxon>Peptostreptococcus</taxon>
    </lineage>
</organism>
<dbReference type="PROSITE" id="PS51737">
    <property type="entry name" value="RECOMBINASE_DNA_BIND"/>
    <property type="match status" value="1"/>
</dbReference>
<dbReference type="PROSITE" id="PS00397">
    <property type="entry name" value="RECOMBINASES_1"/>
    <property type="match status" value="1"/>
</dbReference>
<dbReference type="InterPro" id="IPR036162">
    <property type="entry name" value="Resolvase-like_N_sf"/>
</dbReference>
<evidence type="ECO:0000259" key="8">
    <source>
        <dbReference type="PROSITE" id="PS51737"/>
    </source>
</evidence>
<dbReference type="Pfam" id="PF00239">
    <property type="entry name" value="Resolvase"/>
    <property type="match status" value="1"/>
</dbReference>
<dbReference type="GO" id="GO:0003677">
    <property type="term" value="F:DNA binding"/>
    <property type="evidence" value="ECO:0007669"/>
    <property type="project" value="UniProtKB-KW"/>
</dbReference>
<dbReference type="PANTHER" id="PTHR30461:SF23">
    <property type="entry name" value="DNA RECOMBINASE-RELATED"/>
    <property type="match status" value="1"/>
</dbReference>
<evidence type="ECO:0000256" key="6">
    <source>
        <dbReference type="SAM" id="Coils"/>
    </source>
</evidence>
<sequence>MDNNSDIRVAIYIRVSTLYQIDKDSLPMQREDLTNYCKYIFNTEDYEIFEDAGYSGKNTGRPAYQEMMLKIRKKQFTHLLVWKIDRISRNLLDFSNMYEELNKYNVTFISKNEQFDTSSAMGEAMLKIILVFAELERKLTSERVSSTMISRATKGLWNGANVPLGYKWNEEKKYPSPDEKEAKVVQYIYSTYIQCKSCSKVSKILNEEDIPTKRGGKWTSKTVNDILRNPFYKGTYRYNYKESARGKKKDESEWIVIDNNHEAIIDKAIWQLANETLDTNAGLVGRRYVGKIHTHIFSRKLVCSKCKSGYNASKDTMRENGYTPSKYVCSGKVRKFICDAKLVSDVVLGPFVLTLIKNIILAGNMCIDTTDELEDILLDGSPFEDVLSINQEDLEMLYVALYKVPTQKSNITYSHIKDKQPKSLEDQENEYVKKRIEKFKKEKTKYINALERLEELYMFSEEGISKVDYVIKKKEYESKLNNSEENLKQFYRMNDTEKNIQDMTFILNYENIIFNRAMNDNNELDFKMLMTNVNNKVVKDLIDMVIKNIYMNDKAVDIIEFQNGLALHFNY</sequence>
<evidence type="ECO:0000313" key="9">
    <source>
        <dbReference type="EMBL" id="SUB60982.1"/>
    </source>
</evidence>
<evidence type="ECO:0000256" key="2">
    <source>
        <dbReference type="ARBA" id="ARBA00023125"/>
    </source>
</evidence>
<dbReference type="AlphaFoldDB" id="A0A379CEV2"/>
<keyword evidence="1" id="KW-0229">DNA integration</keyword>
<evidence type="ECO:0000259" key="7">
    <source>
        <dbReference type="PROSITE" id="PS51736"/>
    </source>
</evidence>
<dbReference type="InterPro" id="IPR011109">
    <property type="entry name" value="DNA_bind_recombinase_dom"/>
</dbReference>
<feature type="domain" description="Resolvase/invertase-type recombinase catalytic" evidence="7">
    <location>
        <begin position="8"/>
        <end position="155"/>
    </location>
</feature>
<dbReference type="PROSITE" id="PS51736">
    <property type="entry name" value="RECOMBINASES_3"/>
    <property type="match status" value="1"/>
</dbReference>
<dbReference type="Gene3D" id="3.90.1750.20">
    <property type="entry name" value="Putative Large Serine Recombinase, Chain B, Domain 2"/>
    <property type="match status" value="1"/>
</dbReference>
<dbReference type="SMART" id="SM00857">
    <property type="entry name" value="Resolvase"/>
    <property type="match status" value="1"/>
</dbReference>
<evidence type="ECO:0000256" key="5">
    <source>
        <dbReference type="PROSITE-ProRule" id="PRU10137"/>
    </source>
</evidence>
<feature type="active site" description="O-(5'-phospho-DNA)-serine intermediate" evidence="4 5">
    <location>
        <position position="16"/>
    </location>
</feature>
<proteinExistence type="predicted"/>
<dbReference type="InterPro" id="IPR038109">
    <property type="entry name" value="DNA_bind_recomb_sf"/>
</dbReference>
<feature type="domain" description="Recombinase" evidence="8">
    <location>
        <begin position="163"/>
        <end position="283"/>
    </location>
</feature>
<accession>A0A379CEV2</accession>
<dbReference type="CDD" id="cd03768">
    <property type="entry name" value="SR_ResInv"/>
    <property type="match status" value="1"/>
</dbReference>
<evidence type="ECO:0000313" key="10">
    <source>
        <dbReference type="Proteomes" id="UP000255101"/>
    </source>
</evidence>
<evidence type="ECO:0000256" key="1">
    <source>
        <dbReference type="ARBA" id="ARBA00022908"/>
    </source>
</evidence>
<dbReference type="SUPFAM" id="SSF53041">
    <property type="entry name" value="Resolvase-like"/>
    <property type="match status" value="1"/>
</dbReference>
<dbReference type="Gene3D" id="3.40.50.1390">
    <property type="entry name" value="Resolvase, N-terminal catalytic domain"/>
    <property type="match status" value="1"/>
</dbReference>
<dbReference type="GO" id="GO:0015074">
    <property type="term" value="P:DNA integration"/>
    <property type="evidence" value="ECO:0007669"/>
    <property type="project" value="UniProtKB-KW"/>
</dbReference>
<evidence type="ECO:0000256" key="4">
    <source>
        <dbReference type="PIRSR" id="PIRSR606118-50"/>
    </source>
</evidence>
<dbReference type="InterPro" id="IPR006118">
    <property type="entry name" value="Recombinase_CS"/>
</dbReference>
<dbReference type="InterPro" id="IPR050639">
    <property type="entry name" value="SSR_resolvase"/>
</dbReference>
<reference evidence="9 10" key="1">
    <citation type="submission" date="2018-06" db="EMBL/GenBank/DDBJ databases">
        <authorList>
            <consortium name="Pathogen Informatics"/>
            <person name="Doyle S."/>
        </authorList>
    </citation>
    <scope>NUCLEOTIDE SEQUENCE [LARGE SCALE GENOMIC DNA]</scope>
    <source>
        <strain evidence="9 10">NCTC11460</strain>
    </source>
</reference>
<name>A0A379CEV2_9FIRM</name>
<dbReference type="PANTHER" id="PTHR30461">
    <property type="entry name" value="DNA-INVERTASE FROM LAMBDOID PROPHAGE"/>
    <property type="match status" value="1"/>
</dbReference>
<keyword evidence="6" id="KW-0175">Coiled coil</keyword>
<keyword evidence="3" id="KW-0233">DNA recombination</keyword>
<dbReference type="EMBL" id="UGTB01000004">
    <property type="protein sequence ID" value="SUB60982.1"/>
    <property type="molecule type" value="Genomic_DNA"/>
</dbReference>
<dbReference type="RefSeq" id="WP_002845702.1">
    <property type="nucleotide sequence ID" value="NZ_FOVA01000002.1"/>
</dbReference>
<gene>
    <name evidence="9" type="primary">hin</name>
    <name evidence="9" type="ORF">NCTC11460_00899</name>
</gene>
<dbReference type="Proteomes" id="UP000255101">
    <property type="component" value="Unassembled WGS sequence"/>
</dbReference>
<evidence type="ECO:0000256" key="3">
    <source>
        <dbReference type="ARBA" id="ARBA00023172"/>
    </source>
</evidence>
<keyword evidence="2" id="KW-0238">DNA-binding</keyword>
<protein>
    <submittedName>
        <fullName evidence="9">DNA-invertase hin</fullName>
    </submittedName>
</protein>
<dbReference type="InterPro" id="IPR006119">
    <property type="entry name" value="Resolv_N"/>
</dbReference>
<feature type="coiled-coil region" evidence="6">
    <location>
        <begin position="436"/>
        <end position="493"/>
    </location>
</feature>
<dbReference type="GO" id="GO:0000150">
    <property type="term" value="F:DNA strand exchange activity"/>
    <property type="evidence" value="ECO:0007669"/>
    <property type="project" value="InterPro"/>
</dbReference>